<evidence type="ECO:0000313" key="4">
    <source>
        <dbReference type="Proteomes" id="UP000008827"/>
    </source>
</evidence>
<dbReference type="Pfam" id="PF03108">
    <property type="entry name" value="DBD_Tnp_Mut"/>
    <property type="match status" value="1"/>
</dbReference>
<dbReference type="PaxDb" id="3847-GLYMA01G28491.1"/>
<reference evidence="2 3" key="1">
    <citation type="journal article" date="2010" name="Nature">
        <title>Genome sequence of the palaeopolyploid soybean.</title>
        <authorList>
            <person name="Schmutz J."/>
            <person name="Cannon S.B."/>
            <person name="Schlueter J."/>
            <person name="Ma J."/>
            <person name="Mitros T."/>
            <person name="Nelson W."/>
            <person name="Hyten D.L."/>
            <person name="Song Q."/>
            <person name="Thelen J.J."/>
            <person name="Cheng J."/>
            <person name="Xu D."/>
            <person name="Hellsten U."/>
            <person name="May G.D."/>
            <person name="Yu Y."/>
            <person name="Sakurai T."/>
            <person name="Umezawa T."/>
            <person name="Bhattacharyya M.K."/>
            <person name="Sandhu D."/>
            <person name="Valliyodan B."/>
            <person name="Lindquist E."/>
            <person name="Peto M."/>
            <person name="Grant D."/>
            <person name="Shu S."/>
            <person name="Goodstein D."/>
            <person name="Barry K."/>
            <person name="Futrell-Griggs M."/>
            <person name="Abernathy B."/>
            <person name="Du J."/>
            <person name="Tian Z."/>
            <person name="Zhu L."/>
            <person name="Gill N."/>
            <person name="Joshi T."/>
            <person name="Libault M."/>
            <person name="Sethuraman A."/>
            <person name="Zhang X.-C."/>
            <person name="Shinozaki K."/>
            <person name="Nguyen H.T."/>
            <person name="Wing R.A."/>
            <person name="Cregan P."/>
            <person name="Specht J."/>
            <person name="Grimwood J."/>
            <person name="Rokhsar D."/>
            <person name="Stacey G."/>
            <person name="Shoemaker R.C."/>
            <person name="Jackson S.A."/>
        </authorList>
    </citation>
    <scope>NUCLEOTIDE SEQUENCE [LARGE SCALE GENOMIC DNA]</scope>
    <source>
        <strain evidence="3">cv. Williams 82</strain>
        <tissue evidence="2">Callus</tissue>
    </source>
</reference>
<dbReference type="InterPro" id="IPR004332">
    <property type="entry name" value="Transposase_MuDR"/>
</dbReference>
<protein>
    <recommendedName>
        <fullName evidence="1">Transposase MuDR plant domain-containing protein</fullName>
    </recommendedName>
</protein>
<name>K7K378_SOYBN</name>
<dbReference type="EMBL" id="CM000834">
    <property type="protein sequence ID" value="KRH75858.1"/>
    <property type="molecule type" value="Genomic_DNA"/>
</dbReference>
<organism evidence="3">
    <name type="scientific">Glycine max</name>
    <name type="common">Soybean</name>
    <name type="synonym">Glycine hispida</name>
    <dbReference type="NCBI Taxonomy" id="3847"/>
    <lineage>
        <taxon>Eukaryota</taxon>
        <taxon>Viridiplantae</taxon>
        <taxon>Streptophyta</taxon>
        <taxon>Embryophyta</taxon>
        <taxon>Tracheophyta</taxon>
        <taxon>Spermatophyta</taxon>
        <taxon>Magnoliopsida</taxon>
        <taxon>eudicotyledons</taxon>
        <taxon>Gunneridae</taxon>
        <taxon>Pentapetalae</taxon>
        <taxon>rosids</taxon>
        <taxon>fabids</taxon>
        <taxon>Fabales</taxon>
        <taxon>Fabaceae</taxon>
        <taxon>Papilionoideae</taxon>
        <taxon>50 kb inversion clade</taxon>
        <taxon>NPAAA clade</taxon>
        <taxon>indigoferoid/millettioid clade</taxon>
        <taxon>Phaseoleae</taxon>
        <taxon>Glycine</taxon>
        <taxon>Glycine subgen. Soja</taxon>
    </lineage>
</organism>
<keyword evidence="4" id="KW-1185">Reference proteome</keyword>
<dbReference type="Gramene" id="KRH75858">
    <property type="protein sequence ID" value="KRH75858"/>
    <property type="gene ID" value="GLYMA_01G114700"/>
</dbReference>
<reference evidence="3" key="2">
    <citation type="submission" date="2018-02" db="UniProtKB">
        <authorList>
            <consortium name="EnsemblPlants"/>
        </authorList>
    </citation>
    <scope>IDENTIFICATION</scope>
    <source>
        <strain evidence="3">Williams 82</strain>
    </source>
</reference>
<dbReference type="InParanoid" id="K7K378"/>
<dbReference type="EnsemblPlants" id="KRH75858">
    <property type="protein sequence ID" value="KRH75858"/>
    <property type="gene ID" value="GLYMA_01G114700"/>
</dbReference>
<evidence type="ECO:0000313" key="2">
    <source>
        <dbReference type="EMBL" id="KRH75858.1"/>
    </source>
</evidence>
<evidence type="ECO:0000313" key="3">
    <source>
        <dbReference type="EnsemblPlants" id="KRH75858"/>
    </source>
</evidence>
<sequence>MDEVEYIGLAPSNVDILVHFMDQRGEPSEICNVDSDKFGMFGTHDCVNNIANDLELPPCHPFILWFHSTASGKILPFKTDANVLNMFVENQNSIYIHMYASRTKDEFWNLHEHVIENVNEHVIENMKEPVNENVNEPVNENVNEPMNESMNELVNVSGQFIDDKVYASDDDKSYEMDKIENQSSESEYDLIGEYGDWSVENQSDCVSDFEETRDVIGNLHFDDDMSDIYVERGVLGKPCEKEKDARIKLEVDQLFLNVNHFREVLKDFSIQERFKLRRVKNEKTIVTCKCVDVECTWRIHASPNLDGVTFKLKTYNEIAKKLESILVADPNICYSTMKQVLLDKHGLEPSNLMQLYRAKRKKGDVNVESVQANVVCSQQSEVTTHPKLCYNLDFDN</sequence>
<dbReference type="Proteomes" id="UP000008827">
    <property type="component" value="Chromosome 1"/>
</dbReference>
<accession>K7K378</accession>
<evidence type="ECO:0000259" key="1">
    <source>
        <dbReference type="Pfam" id="PF03108"/>
    </source>
</evidence>
<reference evidence="2" key="3">
    <citation type="submission" date="2018-07" db="EMBL/GenBank/DDBJ databases">
        <title>WGS assembly of Glycine max.</title>
        <authorList>
            <person name="Schmutz J."/>
            <person name="Cannon S."/>
            <person name="Schlueter J."/>
            <person name="Ma J."/>
            <person name="Mitros T."/>
            <person name="Nelson W."/>
            <person name="Hyten D."/>
            <person name="Song Q."/>
            <person name="Thelen J."/>
            <person name="Cheng J."/>
            <person name="Xu D."/>
            <person name="Hellsten U."/>
            <person name="May G."/>
            <person name="Yu Y."/>
            <person name="Sakurai T."/>
            <person name="Umezawa T."/>
            <person name="Bhattacharyya M."/>
            <person name="Sandhu D."/>
            <person name="Valliyodan B."/>
            <person name="Lindquist E."/>
            <person name="Peto M."/>
            <person name="Grant D."/>
            <person name="Shu S."/>
            <person name="Goodstein D."/>
            <person name="Barry K."/>
            <person name="Futrell-Griggs M."/>
            <person name="Abernathy B."/>
            <person name="Du J."/>
            <person name="Tian Z."/>
            <person name="Zhu L."/>
            <person name="Gill N."/>
            <person name="Joshi T."/>
            <person name="Libault M."/>
            <person name="Sethuraman A."/>
            <person name="Zhang X."/>
            <person name="Shinozaki K."/>
            <person name="Nguyen H."/>
            <person name="Wing R."/>
            <person name="Cregan P."/>
            <person name="Specht J."/>
            <person name="Grimwood J."/>
            <person name="Rokhsar D."/>
            <person name="Stacey G."/>
            <person name="Shoemaker R."/>
            <person name="Jackson S."/>
        </authorList>
    </citation>
    <scope>NUCLEOTIDE SEQUENCE</scope>
    <source>
        <tissue evidence="2">Callus</tissue>
    </source>
</reference>
<feature type="domain" description="Transposase MuDR plant" evidence="1">
    <location>
        <begin position="247"/>
        <end position="310"/>
    </location>
</feature>
<dbReference type="HOGENOM" id="CLU_697190_0_0_1"/>
<proteinExistence type="predicted"/>
<dbReference type="AlphaFoldDB" id="K7K378"/>
<gene>
    <name evidence="2" type="ORF">GLYMA_01G114700</name>
</gene>